<dbReference type="AlphaFoldDB" id="A0A0P0W177"/>
<sequence>MQFTCTGTALASTIGMSFGLDNAFTWLIAEPDRTFTKNTFQIVKYNTLQQALLFLSLWDTGPSNVEKNIMVGGTVYKNICKMTLGRYPVTSWVILLTFLICHLGKGAFAAAAPTELDLV</sequence>
<gene>
    <name evidence="1" type="ordered locus">Os03g0673900</name>
    <name evidence="1" type="ORF">OSNPB_030673900</name>
</gene>
<protein>
    <submittedName>
        <fullName evidence="1">Os03g0673900 protein</fullName>
    </submittedName>
</protein>
<proteinExistence type="predicted"/>
<accession>A0A0P0W177</accession>
<dbReference type="EMBL" id="AP014959">
    <property type="protein sequence ID" value="BAS85706.1"/>
    <property type="molecule type" value="Genomic_DNA"/>
</dbReference>
<dbReference type="Gramene" id="Os03t0673900-00">
    <property type="protein sequence ID" value="Os03t0673900-00"/>
    <property type="gene ID" value="Os03g0673900"/>
</dbReference>
<dbReference type="InParanoid" id="A0A0P0W177"/>
<reference evidence="1 2" key="3">
    <citation type="journal article" date="2013" name="Rice">
        <title>Improvement of the Oryza sativa Nipponbare reference genome using next generation sequence and optical map data.</title>
        <authorList>
            <person name="Kawahara Y."/>
            <person name="de la Bastide M."/>
            <person name="Hamilton J.P."/>
            <person name="Kanamori H."/>
            <person name="McCombie W.R."/>
            <person name="Ouyang S."/>
            <person name="Schwartz D.C."/>
            <person name="Tanaka T."/>
            <person name="Wu J."/>
            <person name="Zhou S."/>
            <person name="Childs K.L."/>
            <person name="Davidson R.M."/>
            <person name="Lin H."/>
            <person name="Quesada-Ocampo L."/>
            <person name="Vaillancourt B."/>
            <person name="Sakai H."/>
            <person name="Lee S.S."/>
            <person name="Kim J."/>
            <person name="Numa H."/>
            <person name="Itoh T."/>
            <person name="Buell C.R."/>
            <person name="Matsumoto T."/>
        </authorList>
    </citation>
    <scope>NUCLEOTIDE SEQUENCE [LARGE SCALE GENOMIC DNA]</scope>
    <source>
        <strain evidence="2">cv. Nipponbare</strain>
    </source>
</reference>
<evidence type="ECO:0000313" key="1">
    <source>
        <dbReference type="EMBL" id="BAS85706.1"/>
    </source>
</evidence>
<reference evidence="1 2" key="2">
    <citation type="journal article" date="2013" name="Plant Cell Physiol.">
        <title>Rice Annotation Project Database (RAP-DB): an integrative and interactive database for rice genomics.</title>
        <authorList>
            <person name="Sakai H."/>
            <person name="Lee S.S."/>
            <person name="Tanaka T."/>
            <person name="Numa H."/>
            <person name="Kim J."/>
            <person name="Kawahara Y."/>
            <person name="Wakimoto H."/>
            <person name="Yang C.C."/>
            <person name="Iwamoto M."/>
            <person name="Abe T."/>
            <person name="Yamada Y."/>
            <person name="Muto A."/>
            <person name="Inokuchi H."/>
            <person name="Ikemura T."/>
            <person name="Matsumoto T."/>
            <person name="Sasaki T."/>
            <person name="Itoh T."/>
        </authorList>
    </citation>
    <scope>NUCLEOTIDE SEQUENCE [LARGE SCALE GENOMIC DNA]</scope>
    <source>
        <strain evidence="2">cv. Nipponbare</strain>
    </source>
</reference>
<dbReference type="Proteomes" id="UP000059680">
    <property type="component" value="Chromosome 3"/>
</dbReference>
<name>A0A0P0W177_ORYSJ</name>
<organism evidence="1 2">
    <name type="scientific">Oryza sativa subsp. japonica</name>
    <name type="common">Rice</name>
    <dbReference type="NCBI Taxonomy" id="39947"/>
    <lineage>
        <taxon>Eukaryota</taxon>
        <taxon>Viridiplantae</taxon>
        <taxon>Streptophyta</taxon>
        <taxon>Embryophyta</taxon>
        <taxon>Tracheophyta</taxon>
        <taxon>Spermatophyta</taxon>
        <taxon>Magnoliopsida</taxon>
        <taxon>Liliopsida</taxon>
        <taxon>Poales</taxon>
        <taxon>Poaceae</taxon>
        <taxon>BOP clade</taxon>
        <taxon>Oryzoideae</taxon>
        <taxon>Oryzeae</taxon>
        <taxon>Oryzinae</taxon>
        <taxon>Oryza</taxon>
        <taxon>Oryza sativa</taxon>
    </lineage>
</organism>
<reference evidence="2" key="1">
    <citation type="journal article" date="2005" name="Nature">
        <title>The map-based sequence of the rice genome.</title>
        <authorList>
            <consortium name="International rice genome sequencing project (IRGSP)"/>
            <person name="Matsumoto T."/>
            <person name="Wu J."/>
            <person name="Kanamori H."/>
            <person name="Katayose Y."/>
            <person name="Fujisawa M."/>
            <person name="Namiki N."/>
            <person name="Mizuno H."/>
            <person name="Yamamoto K."/>
            <person name="Antonio B.A."/>
            <person name="Baba T."/>
            <person name="Sakata K."/>
            <person name="Nagamura Y."/>
            <person name="Aoki H."/>
            <person name="Arikawa K."/>
            <person name="Arita K."/>
            <person name="Bito T."/>
            <person name="Chiden Y."/>
            <person name="Fujitsuka N."/>
            <person name="Fukunaka R."/>
            <person name="Hamada M."/>
            <person name="Harada C."/>
            <person name="Hayashi A."/>
            <person name="Hijishita S."/>
            <person name="Honda M."/>
            <person name="Hosokawa S."/>
            <person name="Ichikawa Y."/>
            <person name="Idonuma A."/>
            <person name="Iijima M."/>
            <person name="Ikeda M."/>
            <person name="Ikeno M."/>
            <person name="Ito K."/>
            <person name="Ito S."/>
            <person name="Ito T."/>
            <person name="Ito Y."/>
            <person name="Ito Y."/>
            <person name="Iwabuchi A."/>
            <person name="Kamiya K."/>
            <person name="Karasawa W."/>
            <person name="Kurita K."/>
            <person name="Katagiri S."/>
            <person name="Kikuta A."/>
            <person name="Kobayashi H."/>
            <person name="Kobayashi N."/>
            <person name="Machita K."/>
            <person name="Maehara T."/>
            <person name="Masukawa M."/>
            <person name="Mizubayashi T."/>
            <person name="Mukai Y."/>
            <person name="Nagasaki H."/>
            <person name="Nagata Y."/>
            <person name="Naito S."/>
            <person name="Nakashima M."/>
            <person name="Nakama Y."/>
            <person name="Nakamichi Y."/>
            <person name="Nakamura M."/>
            <person name="Meguro A."/>
            <person name="Negishi M."/>
            <person name="Ohta I."/>
            <person name="Ohta T."/>
            <person name="Okamoto M."/>
            <person name="Ono N."/>
            <person name="Saji S."/>
            <person name="Sakaguchi M."/>
            <person name="Sakai K."/>
            <person name="Shibata M."/>
            <person name="Shimokawa T."/>
            <person name="Song J."/>
            <person name="Takazaki Y."/>
            <person name="Terasawa K."/>
            <person name="Tsugane M."/>
            <person name="Tsuji K."/>
            <person name="Ueda S."/>
            <person name="Waki K."/>
            <person name="Yamagata H."/>
            <person name="Yamamoto M."/>
            <person name="Yamamoto S."/>
            <person name="Yamane H."/>
            <person name="Yoshiki S."/>
            <person name="Yoshihara R."/>
            <person name="Yukawa K."/>
            <person name="Zhong H."/>
            <person name="Yano M."/>
            <person name="Yuan Q."/>
            <person name="Ouyang S."/>
            <person name="Liu J."/>
            <person name="Jones K.M."/>
            <person name="Gansberger K."/>
            <person name="Moffat K."/>
            <person name="Hill J."/>
            <person name="Bera J."/>
            <person name="Fadrosh D."/>
            <person name="Jin S."/>
            <person name="Johri S."/>
            <person name="Kim M."/>
            <person name="Overton L."/>
            <person name="Reardon M."/>
            <person name="Tsitrin T."/>
            <person name="Vuong H."/>
            <person name="Weaver B."/>
            <person name="Ciecko A."/>
            <person name="Tallon L."/>
            <person name="Jackson J."/>
            <person name="Pai G."/>
            <person name="Aken S.V."/>
            <person name="Utterback T."/>
            <person name="Reidmuller S."/>
            <person name="Feldblyum T."/>
            <person name="Hsiao J."/>
            <person name="Zismann V."/>
            <person name="Iobst S."/>
            <person name="de Vazeille A.R."/>
            <person name="Buell C.R."/>
            <person name="Ying K."/>
            <person name="Li Y."/>
            <person name="Lu T."/>
            <person name="Huang Y."/>
            <person name="Zhao Q."/>
            <person name="Feng Q."/>
            <person name="Zhang L."/>
            <person name="Zhu J."/>
            <person name="Weng Q."/>
            <person name="Mu J."/>
            <person name="Lu Y."/>
            <person name="Fan D."/>
            <person name="Liu Y."/>
            <person name="Guan J."/>
            <person name="Zhang Y."/>
            <person name="Yu S."/>
            <person name="Liu X."/>
            <person name="Zhang Y."/>
            <person name="Hong G."/>
            <person name="Han B."/>
            <person name="Choisne N."/>
            <person name="Demange N."/>
            <person name="Orjeda G."/>
            <person name="Samain S."/>
            <person name="Cattolico L."/>
            <person name="Pelletier E."/>
            <person name="Couloux A."/>
            <person name="Segurens B."/>
            <person name="Wincker P."/>
            <person name="D'Hont A."/>
            <person name="Scarpelli C."/>
            <person name="Weissenbach J."/>
            <person name="Salanoubat M."/>
            <person name="Quetier F."/>
            <person name="Yu Y."/>
            <person name="Kim H.R."/>
            <person name="Rambo T."/>
            <person name="Currie J."/>
            <person name="Collura K."/>
            <person name="Luo M."/>
            <person name="Yang T."/>
            <person name="Ammiraju J.S.S."/>
            <person name="Engler F."/>
            <person name="Soderlund C."/>
            <person name="Wing R.A."/>
            <person name="Palmer L.E."/>
            <person name="de la Bastide M."/>
            <person name="Spiegel L."/>
            <person name="Nascimento L."/>
            <person name="Zutavern T."/>
            <person name="O'Shaughnessy A."/>
            <person name="Dike S."/>
            <person name="Dedhia N."/>
            <person name="Preston R."/>
            <person name="Balija V."/>
            <person name="McCombie W.R."/>
            <person name="Chow T."/>
            <person name="Chen H."/>
            <person name="Chung M."/>
            <person name="Chen C."/>
            <person name="Shaw J."/>
            <person name="Wu H."/>
            <person name="Hsiao K."/>
            <person name="Chao Y."/>
            <person name="Chu M."/>
            <person name="Cheng C."/>
            <person name="Hour A."/>
            <person name="Lee P."/>
            <person name="Lin S."/>
            <person name="Lin Y."/>
            <person name="Liou J."/>
            <person name="Liu S."/>
            <person name="Hsing Y."/>
            <person name="Raghuvanshi S."/>
            <person name="Mohanty A."/>
            <person name="Bharti A.K."/>
            <person name="Gaur A."/>
            <person name="Gupta V."/>
            <person name="Kumar D."/>
            <person name="Ravi V."/>
            <person name="Vij S."/>
            <person name="Kapur A."/>
            <person name="Khurana P."/>
            <person name="Khurana P."/>
            <person name="Khurana J.P."/>
            <person name="Tyagi A.K."/>
            <person name="Gaikwad K."/>
            <person name="Singh A."/>
            <person name="Dalal V."/>
            <person name="Srivastava S."/>
            <person name="Dixit A."/>
            <person name="Pal A.K."/>
            <person name="Ghazi I.A."/>
            <person name="Yadav M."/>
            <person name="Pandit A."/>
            <person name="Bhargava A."/>
            <person name="Sureshbabu K."/>
            <person name="Batra K."/>
            <person name="Sharma T.R."/>
            <person name="Mohapatra T."/>
            <person name="Singh N.K."/>
            <person name="Messing J."/>
            <person name="Nelson A.B."/>
            <person name="Fuks G."/>
            <person name="Kavchok S."/>
            <person name="Keizer G."/>
            <person name="Linton E."/>
            <person name="Llaca V."/>
            <person name="Song R."/>
            <person name="Tanyolac B."/>
            <person name="Young S."/>
            <person name="Ho-Il K."/>
            <person name="Hahn J.H."/>
            <person name="Sangsakoo G."/>
            <person name="Vanavichit A."/>
            <person name="de Mattos Luiz.A.T."/>
            <person name="Zimmer P.D."/>
            <person name="Malone G."/>
            <person name="Dellagostin O."/>
            <person name="de Oliveira A.C."/>
            <person name="Bevan M."/>
            <person name="Bancroft I."/>
            <person name="Minx P."/>
            <person name="Cordum H."/>
            <person name="Wilson R."/>
            <person name="Cheng Z."/>
            <person name="Jin W."/>
            <person name="Jiang J."/>
            <person name="Leong S.A."/>
            <person name="Iwama H."/>
            <person name="Gojobori T."/>
            <person name="Itoh T."/>
            <person name="Niimura Y."/>
            <person name="Fujii Y."/>
            <person name="Habara T."/>
            <person name="Sakai H."/>
            <person name="Sato Y."/>
            <person name="Wilson G."/>
            <person name="Kumar K."/>
            <person name="McCouch S."/>
            <person name="Juretic N."/>
            <person name="Hoen D."/>
            <person name="Wright S."/>
            <person name="Bruskiewich R."/>
            <person name="Bureau T."/>
            <person name="Miyao A."/>
            <person name="Hirochika H."/>
            <person name="Nishikawa T."/>
            <person name="Kadowaki K."/>
            <person name="Sugiura M."/>
            <person name="Burr B."/>
            <person name="Sasaki T."/>
        </authorList>
    </citation>
    <scope>NUCLEOTIDE SEQUENCE [LARGE SCALE GENOMIC DNA]</scope>
    <source>
        <strain evidence="2">cv. Nipponbare</strain>
    </source>
</reference>
<keyword evidence="2" id="KW-1185">Reference proteome</keyword>
<evidence type="ECO:0000313" key="2">
    <source>
        <dbReference type="Proteomes" id="UP000059680"/>
    </source>
</evidence>
<dbReference type="PaxDb" id="39947-A0A0P0W177"/>